<comment type="subcellular location">
    <subcellularLocation>
        <location evidence="2">Cytoplasm</location>
    </subcellularLocation>
</comment>
<comment type="similarity">
    <text evidence="1 2">Belongs to the CutC family.</text>
</comment>
<dbReference type="STRING" id="1472767.AOX59_03745"/>
<dbReference type="HAMAP" id="MF_00795">
    <property type="entry name" value="CutC"/>
    <property type="match status" value="1"/>
</dbReference>
<dbReference type="RefSeq" id="WP_068442030.1">
    <property type="nucleotide sequence ID" value="NZ_CP013862.1"/>
</dbReference>
<dbReference type="InterPro" id="IPR036822">
    <property type="entry name" value="CutC-like_dom_sf"/>
</dbReference>
<evidence type="ECO:0000313" key="4">
    <source>
        <dbReference type="Proteomes" id="UP000050331"/>
    </source>
</evidence>
<keyword evidence="4" id="KW-1185">Reference proteome</keyword>
<dbReference type="PANTHER" id="PTHR12598">
    <property type="entry name" value="COPPER HOMEOSTASIS PROTEIN CUTC"/>
    <property type="match status" value="1"/>
</dbReference>
<dbReference type="GO" id="GO:0005507">
    <property type="term" value="F:copper ion binding"/>
    <property type="evidence" value="ECO:0007669"/>
    <property type="project" value="TreeGrafter"/>
</dbReference>
<evidence type="ECO:0000256" key="1">
    <source>
        <dbReference type="ARBA" id="ARBA00007768"/>
    </source>
</evidence>
<comment type="caution">
    <text evidence="2">Once thought to be involved in copper homeostasis, experiments in E.coli have shown this is not the case.</text>
</comment>
<dbReference type="PANTHER" id="PTHR12598:SF0">
    <property type="entry name" value="COPPER HOMEOSTASIS PROTEIN CUTC HOMOLOG"/>
    <property type="match status" value="1"/>
</dbReference>
<dbReference type="GO" id="GO:0005737">
    <property type="term" value="C:cytoplasm"/>
    <property type="evidence" value="ECO:0007669"/>
    <property type="project" value="UniProtKB-SubCell"/>
</dbReference>
<gene>
    <name evidence="2" type="primary">cutC</name>
    <name evidence="3" type="ORF">AOX59_03745</name>
</gene>
<protein>
    <recommendedName>
        <fullName evidence="2">PF03932 family protein CutC</fullName>
    </recommendedName>
</protein>
<dbReference type="Proteomes" id="UP000050331">
    <property type="component" value="Chromosome"/>
</dbReference>
<organism evidence="3 4">
    <name type="scientific">Lentibacillus amyloliquefaciens</name>
    <dbReference type="NCBI Taxonomy" id="1472767"/>
    <lineage>
        <taxon>Bacteria</taxon>
        <taxon>Bacillati</taxon>
        <taxon>Bacillota</taxon>
        <taxon>Bacilli</taxon>
        <taxon>Bacillales</taxon>
        <taxon>Bacillaceae</taxon>
        <taxon>Lentibacillus</taxon>
    </lineage>
</organism>
<accession>A0A0U4E4G9</accession>
<dbReference type="AlphaFoldDB" id="A0A0U4E4G9"/>
<name>A0A0U4E4G9_9BACI</name>
<dbReference type="OrthoDB" id="9815677at2"/>
<evidence type="ECO:0000256" key="2">
    <source>
        <dbReference type="HAMAP-Rule" id="MF_00795"/>
    </source>
</evidence>
<dbReference type="Pfam" id="PF03932">
    <property type="entry name" value="CutC"/>
    <property type="match status" value="1"/>
</dbReference>
<evidence type="ECO:0000313" key="3">
    <source>
        <dbReference type="EMBL" id="ALX47793.1"/>
    </source>
</evidence>
<proteinExistence type="inferred from homology"/>
<dbReference type="EMBL" id="CP013862">
    <property type="protein sequence ID" value="ALX47793.1"/>
    <property type="molecule type" value="Genomic_DNA"/>
</dbReference>
<sequence>MTLEIIATNLTDAKHAEAYGADRLELSPGMLETGLTPSFGLIDAVANAVDIPFNVIVRPHSQSFIYNNDDIEVMQKDIEMTKQLGADGIVIGMLTPDHVIDEEVLKQLLHTAEGLDVTFHRAFDFVRDQEEALVCLAKHPQVKRVLTAAGQQPAPASIPNMKRLIKLAEDTHLEIMAGYGLKTDTFSEFYKEVNPKEVHFGSGVREDESYLSPIVAEKVNKIRTILDA</sequence>
<reference evidence="3 4" key="1">
    <citation type="submission" date="2016-01" db="EMBL/GenBank/DDBJ databases">
        <title>Complete genome sequence of strain Lentibacillus amyloliquefaciens LAM0015T isolated from saline sediment.</title>
        <authorList>
            <person name="Wang J.-L."/>
            <person name="He M.-X."/>
        </authorList>
    </citation>
    <scope>NUCLEOTIDE SEQUENCE [LARGE SCALE GENOMIC DNA]</scope>
    <source>
        <strain evidence="3 4">LAM0015</strain>
    </source>
</reference>
<dbReference type="KEGG" id="lao:AOX59_03745"/>
<dbReference type="Gene3D" id="3.20.20.380">
    <property type="entry name" value="Copper homeostasis (CutC) domain"/>
    <property type="match status" value="1"/>
</dbReference>
<keyword evidence="2" id="KW-0963">Cytoplasm</keyword>
<dbReference type="InterPro" id="IPR005627">
    <property type="entry name" value="CutC-like"/>
</dbReference>
<dbReference type="SUPFAM" id="SSF110395">
    <property type="entry name" value="CutC-like"/>
    <property type="match status" value="1"/>
</dbReference>